<dbReference type="PROSITE" id="PS51842">
    <property type="entry name" value="IF_ROD_2"/>
    <property type="match status" value="1"/>
</dbReference>
<dbReference type="PROSITE" id="PS00226">
    <property type="entry name" value="IF_ROD_1"/>
    <property type="match status" value="1"/>
</dbReference>
<feature type="domain" description="IF rod" evidence="6">
    <location>
        <begin position="1"/>
        <end position="297"/>
    </location>
</feature>
<dbReference type="PANTHER" id="PTHR45652:SF21">
    <property type="entry name" value="ZINC FINGER CCCH DOMAIN-CONTAINING PROTEIN 13-LIKE ISOFORM X1"/>
    <property type="match status" value="1"/>
</dbReference>
<dbReference type="InterPro" id="IPR018039">
    <property type="entry name" value="IF_conserved"/>
</dbReference>
<reference evidence="7" key="1">
    <citation type="submission" date="2025-08" db="UniProtKB">
        <authorList>
            <consortium name="Ensembl"/>
        </authorList>
    </citation>
    <scope>IDENTIFICATION</scope>
</reference>
<evidence type="ECO:0000256" key="5">
    <source>
        <dbReference type="SAM" id="MobiDB-lite"/>
    </source>
</evidence>
<feature type="coiled-coil region" evidence="4">
    <location>
        <begin position="188"/>
        <end position="215"/>
    </location>
</feature>
<evidence type="ECO:0000256" key="1">
    <source>
        <dbReference type="ARBA" id="ARBA00022754"/>
    </source>
</evidence>
<keyword evidence="1 3" id="KW-0403">Intermediate filament</keyword>
<accession>S4RV04</accession>
<sequence>GCLGTVRDLEQSNTDLDEEISALKRRQSAIVCSGVNDVHELEIKELRELIDHVRGEKMSMQMEQKRLNNDIKKLSEEYGQEIRLHNEADELIQMFSKNTEATSLVLMKMKRMQAMLDEITLFKKNHEEEVDKLLAQIESCSVSVEKGDHGADIAAALREIRGKFRVKGHIEGAEERFQSKFMEFIAAVERNEEALRATKQEISKHRHQMRSTELDVLLRSSESFERQQSDKEDRHQINLQVQQLAVRLLSPITNDDVPMLSHVKTYQNAMTWLNTKMALNVEIIAYRQLLDGEESHYSSRLPRIPVASIATNTPKAEPEAFEANPQDKADVTKQQQAKTEDMPEPQAGDDIEETPAEETTAGDDEPVIEESCNKNILEPEQGSGEDHENKTKRKQKKKTKVEHEAVVDELRKVETDNQIRGEEAKMITEGAKDGTHLEAKPPDVEEAPEEQKETVAQSHQMLQLMPIVAQLKGKLVMKSADPPLQKISKEDANQDELKTEIAKPAVADVEPIKTETTLEQEPKITDAEKRTKSTLISDEDSILSKKRVKTQEFAIPKRDIKTTKERTE</sequence>
<dbReference type="PANTHER" id="PTHR45652">
    <property type="entry name" value="GLIAL FIBRILLARY ACIDIC PROTEIN"/>
    <property type="match status" value="1"/>
</dbReference>
<feature type="coiled-coil region" evidence="4">
    <location>
        <begin position="6"/>
        <end position="77"/>
    </location>
</feature>
<evidence type="ECO:0000256" key="2">
    <source>
        <dbReference type="ARBA" id="ARBA00023054"/>
    </source>
</evidence>
<proteinExistence type="inferred from homology"/>
<dbReference type="AlphaFoldDB" id="S4RV04"/>
<evidence type="ECO:0000256" key="4">
    <source>
        <dbReference type="SAM" id="Coils"/>
    </source>
</evidence>
<name>S4RV04_PETMA</name>
<dbReference type="SUPFAM" id="SSF64593">
    <property type="entry name" value="Intermediate filament protein, coiled coil region"/>
    <property type="match status" value="1"/>
</dbReference>
<dbReference type="InterPro" id="IPR050405">
    <property type="entry name" value="Intermediate_filament"/>
</dbReference>
<feature type="compositionally biased region" description="Basic and acidic residues" evidence="5">
    <location>
        <begin position="401"/>
        <end position="451"/>
    </location>
</feature>
<feature type="region of interest" description="Disordered" evidence="5">
    <location>
        <begin position="313"/>
        <end position="451"/>
    </location>
</feature>
<dbReference type="GO" id="GO:0045109">
    <property type="term" value="P:intermediate filament organization"/>
    <property type="evidence" value="ECO:0007669"/>
    <property type="project" value="TreeGrafter"/>
</dbReference>
<dbReference type="GO" id="GO:0005200">
    <property type="term" value="F:structural constituent of cytoskeleton"/>
    <property type="evidence" value="ECO:0007669"/>
    <property type="project" value="TreeGrafter"/>
</dbReference>
<dbReference type="SMART" id="SM01391">
    <property type="entry name" value="Filament"/>
    <property type="match status" value="1"/>
</dbReference>
<evidence type="ECO:0000259" key="6">
    <source>
        <dbReference type="PROSITE" id="PS51842"/>
    </source>
</evidence>
<evidence type="ECO:0000313" key="7">
    <source>
        <dbReference type="Ensembl" id="ENSPMAP00000009044.1"/>
    </source>
</evidence>
<dbReference type="Ensembl" id="ENSPMAT00000009083.1">
    <property type="protein sequence ID" value="ENSPMAP00000009044.1"/>
    <property type="gene ID" value="ENSPMAG00000008218.1"/>
</dbReference>
<dbReference type="Gene3D" id="1.20.5.1160">
    <property type="entry name" value="Vasodilator-stimulated phosphoprotein"/>
    <property type="match status" value="1"/>
</dbReference>
<dbReference type="HOGENOM" id="CLU_480273_0_0_1"/>
<protein>
    <recommendedName>
        <fullName evidence="6">IF rod domain-containing protein</fullName>
    </recommendedName>
</protein>
<dbReference type="GeneTree" id="ENSGT00940000161685"/>
<evidence type="ECO:0000256" key="3">
    <source>
        <dbReference type="RuleBase" id="RU000685"/>
    </source>
</evidence>
<feature type="compositionally biased region" description="Acidic residues" evidence="5">
    <location>
        <begin position="347"/>
        <end position="368"/>
    </location>
</feature>
<feature type="compositionally biased region" description="Basic residues" evidence="5">
    <location>
        <begin position="390"/>
        <end position="400"/>
    </location>
</feature>
<dbReference type="STRING" id="7757.ENSPMAP00000009044"/>
<dbReference type="Gene3D" id="1.20.5.170">
    <property type="match status" value="1"/>
</dbReference>
<dbReference type="InterPro" id="IPR039008">
    <property type="entry name" value="IF_rod_dom"/>
</dbReference>
<reference evidence="7" key="2">
    <citation type="submission" date="2025-09" db="UniProtKB">
        <authorList>
            <consortium name="Ensembl"/>
        </authorList>
    </citation>
    <scope>IDENTIFICATION</scope>
</reference>
<keyword evidence="2 4" id="KW-0175">Coiled coil</keyword>
<organism evidence="7">
    <name type="scientific">Petromyzon marinus</name>
    <name type="common">Sea lamprey</name>
    <dbReference type="NCBI Taxonomy" id="7757"/>
    <lineage>
        <taxon>Eukaryota</taxon>
        <taxon>Metazoa</taxon>
        <taxon>Chordata</taxon>
        <taxon>Craniata</taxon>
        <taxon>Vertebrata</taxon>
        <taxon>Cyclostomata</taxon>
        <taxon>Hyperoartia</taxon>
        <taxon>Petromyzontiformes</taxon>
        <taxon>Petromyzontidae</taxon>
        <taxon>Petromyzon</taxon>
    </lineage>
</organism>
<dbReference type="OMA" id="ANEAYQG"/>
<feature type="compositionally biased region" description="Basic and acidic residues" evidence="5">
    <location>
        <begin position="520"/>
        <end position="531"/>
    </location>
</feature>
<dbReference type="Pfam" id="PF00038">
    <property type="entry name" value="Filament"/>
    <property type="match status" value="1"/>
</dbReference>
<comment type="similarity">
    <text evidence="3">Belongs to the intermediate filament family.</text>
</comment>
<dbReference type="Gene3D" id="1.20.5.500">
    <property type="entry name" value="Single helix bin"/>
    <property type="match status" value="1"/>
</dbReference>
<dbReference type="GO" id="GO:0005737">
    <property type="term" value="C:cytoplasm"/>
    <property type="evidence" value="ECO:0007669"/>
    <property type="project" value="TreeGrafter"/>
</dbReference>
<dbReference type="GO" id="GO:0005882">
    <property type="term" value="C:intermediate filament"/>
    <property type="evidence" value="ECO:0007669"/>
    <property type="project" value="UniProtKB-KW"/>
</dbReference>
<feature type="coiled-coil region" evidence="4">
    <location>
        <begin position="116"/>
        <end position="143"/>
    </location>
</feature>
<feature type="region of interest" description="Disordered" evidence="5">
    <location>
        <begin position="512"/>
        <end position="536"/>
    </location>
</feature>